<evidence type="ECO:0000313" key="3">
    <source>
        <dbReference type="EMBL" id="MCW7755258.1"/>
    </source>
</evidence>
<dbReference type="SUPFAM" id="SSF101307">
    <property type="entry name" value="YutG-like"/>
    <property type="match status" value="1"/>
</dbReference>
<feature type="domain" description="YutG/PgpA" evidence="2">
    <location>
        <begin position="2"/>
        <end position="139"/>
    </location>
</feature>
<protein>
    <submittedName>
        <fullName evidence="3">Phosphatidylglycerophosphatase A</fullName>
    </submittedName>
</protein>
<feature type="transmembrane region" description="Helical" evidence="1">
    <location>
        <begin position="127"/>
        <end position="146"/>
    </location>
</feature>
<dbReference type="EMBL" id="JAPFPW010000027">
    <property type="protein sequence ID" value="MCW7755258.1"/>
    <property type="molecule type" value="Genomic_DNA"/>
</dbReference>
<reference evidence="3 4" key="1">
    <citation type="submission" date="2022-11" db="EMBL/GenBank/DDBJ databases">
        <title>Desulfobotulus tamanensis H1 sp. nov. - anaerobic, alkaliphilic, sulphate reducing bacterium isolated from terrestrial mud volcano.</title>
        <authorList>
            <person name="Frolova A."/>
            <person name="Merkel A.Y."/>
            <person name="Slobodkin A.I."/>
        </authorList>
    </citation>
    <scope>NUCLEOTIDE SEQUENCE [LARGE SCALE GENOMIC DNA]</scope>
    <source>
        <strain evidence="3 4">H1</strain>
    </source>
</reference>
<evidence type="ECO:0000259" key="2">
    <source>
        <dbReference type="Pfam" id="PF04608"/>
    </source>
</evidence>
<keyword evidence="1" id="KW-1133">Transmembrane helix</keyword>
<dbReference type="CDD" id="cd06971">
    <property type="entry name" value="PgpA"/>
    <property type="match status" value="1"/>
</dbReference>
<dbReference type="PANTHER" id="PTHR36305">
    <property type="entry name" value="PHOSPHATIDYLGLYCEROPHOSPHATASE A"/>
    <property type="match status" value="1"/>
</dbReference>
<feature type="transmembrane region" description="Helical" evidence="1">
    <location>
        <begin position="24"/>
        <end position="53"/>
    </location>
</feature>
<keyword evidence="4" id="KW-1185">Reference proteome</keyword>
<keyword evidence="1" id="KW-0472">Membrane</keyword>
<feature type="transmembrane region" description="Helical" evidence="1">
    <location>
        <begin position="74"/>
        <end position="101"/>
    </location>
</feature>
<dbReference type="Pfam" id="PF04608">
    <property type="entry name" value="PgpA"/>
    <property type="match status" value="1"/>
</dbReference>
<proteinExistence type="predicted"/>
<keyword evidence="1" id="KW-0812">Transmembrane</keyword>
<dbReference type="Proteomes" id="UP001209681">
    <property type="component" value="Unassembled WGS sequence"/>
</dbReference>
<dbReference type="RefSeq" id="WP_265426197.1">
    <property type="nucleotide sequence ID" value="NZ_JAPFPW010000027.1"/>
</dbReference>
<dbReference type="InterPro" id="IPR036681">
    <property type="entry name" value="PgpA-like_sf"/>
</dbReference>
<dbReference type="InterPro" id="IPR026037">
    <property type="entry name" value="PgpA"/>
</dbReference>
<sequence>MFVATFGGAGNASKAPGTAGTLAAVPFCVLLMLLPAQVQVVFVLSGILLGIILCDRAARILGEEDPSCIVFDEVLGLAVTLMLFRPSLVVVVLGFVLFRFFDIVKPWPVDFFDKRVSGGAGIVLDDVAAGLCAHLVLCVLGFLPFFNF</sequence>
<dbReference type="PANTHER" id="PTHR36305:SF1">
    <property type="entry name" value="PHOSPHATIDYLGLYCEROPHOSPHATASE A"/>
    <property type="match status" value="1"/>
</dbReference>
<gene>
    <name evidence="3" type="ORF">OOT00_14825</name>
</gene>
<organism evidence="3 4">
    <name type="scientific">Desulfobotulus pelophilus</name>
    <dbReference type="NCBI Taxonomy" id="2823377"/>
    <lineage>
        <taxon>Bacteria</taxon>
        <taxon>Pseudomonadati</taxon>
        <taxon>Thermodesulfobacteriota</taxon>
        <taxon>Desulfobacteria</taxon>
        <taxon>Desulfobacterales</taxon>
        <taxon>Desulfobacteraceae</taxon>
        <taxon>Desulfobotulus</taxon>
    </lineage>
</organism>
<dbReference type="PIRSF" id="PIRSF006162">
    <property type="entry name" value="PgpA"/>
    <property type="match status" value="1"/>
</dbReference>
<evidence type="ECO:0000313" key="4">
    <source>
        <dbReference type="Proteomes" id="UP001209681"/>
    </source>
</evidence>
<comment type="caution">
    <text evidence="3">The sequence shown here is derived from an EMBL/GenBank/DDBJ whole genome shotgun (WGS) entry which is preliminary data.</text>
</comment>
<accession>A0ABT3NCQ9</accession>
<name>A0ABT3NCQ9_9BACT</name>
<dbReference type="InterPro" id="IPR007686">
    <property type="entry name" value="YutG/PgpA"/>
</dbReference>
<evidence type="ECO:0000256" key="1">
    <source>
        <dbReference type="SAM" id="Phobius"/>
    </source>
</evidence>